<keyword evidence="4" id="KW-0949">S-adenosyl-L-methionine</keyword>
<dbReference type="Gene3D" id="3.20.20.70">
    <property type="entry name" value="Aldolase class I"/>
    <property type="match status" value="1"/>
</dbReference>
<dbReference type="InterPro" id="IPR001989">
    <property type="entry name" value="Radical_activat_CS"/>
</dbReference>
<dbReference type="GO" id="GO:0046872">
    <property type="term" value="F:metal ion binding"/>
    <property type="evidence" value="ECO:0007669"/>
    <property type="project" value="UniProtKB-KW"/>
</dbReference>
<reference evidence="10 11" key="1">
    <citation type="journal article" date="2018" name="Plant J.">
        <title>Genome sequences of Chlorella sorokiniana UTEX 1602 and Micractinium conductrix SAG 241.80: implications to maltose excretion by a green alga.</title>
        <authorList>
            <person name="Arriola M.B."/>
            <person name="Velmurugan N."/>
            <person name="Zhang Y."/>
            <person name="Plunkett M.H."/>
            <person name="Hondzo H."/>
            <person name="Barney B.M."/>
        </authorList>
    </citation>
    <scope>NUCLEOTIDE SEQUENCE [LARGE SCALE GENOMIC DNA]</scope>
    <source>
        <strain evidence="11">UTEX 1602</strain>
    </source>
</reference>
<dbReference type="Gene3D" id="3.30.70.1060">
    <property type="entry name" value="Dimeric alpha+beta barrel"/>
    <property type="match status" value="1"/>
</dbReference>
<organism evidence="10 11">
    <name type="scientific">Chlorella sorokiniana</name>
    <name type="common">Freshwater green alga</name>
    <dbReference type="NCBI Taxonomy" id="3076"/>
    <lineage>
        <taxon>Eukaryota</taxon>
        <taxon>Viridiplantae</taxon>
        <taxon>Chlorophyta</taxon>
        <taxon>core chlorophytes</taxon>
        <taxon>Trebouxiophyceae</taxon>
        <taxon>Chlorellales</taxon>
        <taxon>Chlorellaceae</taxon>
        <taxon>Chlorella clade</taxon>
        <taxon>Chlorella</taxon>
    </lineage>
</organism>
<dbReference type="SFLD" id="SFLDG01066">
    <property type="entry name" value="organic_radical-activating_enz"/>
    <property type="match status" value="1"/>
</dbReference>
<dbReference type="Proteomes" id="UP000239899">
    <property type="component" value="Unassembled WGS sequence"/>
</dbReference>
<keyword evidence="8" id="KW-0411">Iron-sulfur</keyword>
<dbReference type="InterPro" id="IPR007197">
    <property type="entry name" value="rSAM"/>
</dbReference>
<keyword evidence="11" id="KW-1185">Reference proteome</keyword>
<comment type="similarity">
    <text evidence="2">Belongs to the organic radical-activating enzymes family.</text>
</comment>
<dbReference type="SUPFAM" id="SSF102114">
    <property type="entry name" value="Radical SAM enzymes"/>
    <property type="match status" value="1"/>
</dbReference>
<comment type="cofactor">
    <cofactor evidence="1">
        <name>[4Fe-4S] cluster</name>
        <dbReference type="ChEBI" id="CHEBI:49883"/>
    </cofactor>
</comment>
<keyword evidence="6" id="KW-0560">Oxidoreductase</keyword>
<dbReference type="InterPro" id="IPR013785">
    <property type="entry name" value="Aldolase_TIM"/>
</dbReference>
<keyword evidence="10" id="KW-0670">Pyruvate</keyword>
<evidence type="ECO:0000256" key="8">
    <source>
        <dbReference type="ARBA" id="ARBA00023014"/>
    </source>
</evidence>
<evidence type="ECO:0000256" key="3">
    <source>
        <dbReference type="ARBA" id="ARBA00022485"/>
    </source>
</evidence>
<dbReference type="GO" id="GO:0043365">
    <property type="term" value="F:[formate-C-acetyltransferase]-activating enzyme activity"/>
    <property type="evidence" value="ECO:0007669"/>
    <property type="project" value="InterPro"/>
</dbReference>
<feature type="domain" description="Radical SAM core" evidence="9">
    <location>
        <begin position="88"/>
        <end position="325"/>
    </location>
</feature>
<dbReference type="InterPro" id="IPR005545">
    <property type="entry name" value="YCII"/>
</dbReference>
<dbReference type="InterPro" id="IPR011008">
    <property type="entry name" value="Dimeric_a/b-barrel"/>
</dbReference>
<evidence type="ECO:0000256" key="2">
    <source>
        <dbReference type="ARBA" id="ARBA00009777"/>
    </source>
</evidence>
<gene>
    <name evidence="10" type="ORF">C2E21_4240</name>
</gene>
<evidence type="ECO:0000313" key="10">
    <source>
        <dbReference type="EMBL" id="PRW57093.1"/>
    </source>
</evidence>
<keyword evidence="5" id="KW-0479">Metal-binding</keyword>
<evidence type="ECO:0000256" key="5">
    <source>
        <dbReference type="ARBA" id="ARBA00022723"/>
    </source>
</evidence>
<name>A0A2P6TSR4_CHLSO</name>
<dbReference type="SFLD" id="SFLDS00029">
    <property type="entry name" value="Radical_SAM"/>
    <property type="match status" value="1"/>
</dbReference>
<dbReference type="AlphaFoldDB" id="A0A2P6TSR4"/>
<protein>
    <submittedName>
        <fullName evidence="10">Pyruvate formate-lyase 1-activating enzyme</fullName>
    </submittedName>
</protein>
<dbReference type="GO" id="GO:0016829">
    <property type="term" value="F:lyase activity"/>
    <property type="evidence" value="ECO:0007669"/>
    <property type="project" value="UniProtKB-KW"/>
</dbReference>
<sequence length="460" mass="49970">MLSLLSGGLAPSLAPAAAVGALQLLKRGFAASAAAWSSAAEPAPAPQPAERRQRPAAFDFATAPRPTAPDQVPEVVGSVHSIESFSAVDGPGVRFLVFVQGCGLRCVFCSNPDTWHMARGNLTSSKDLAKKLERVKPYLTGHGTTGGITISGGEPLLQPEFTASVLMEAHARGLTTCIDTTGQGLKHSHWDKVLPHLDYALFCIKSPIPEKYEWITKRKIGPALGFVDELEQRKIPYWLRYVLMAGKTDGPEDIEALIQFCSNKRSMQAIEVLPYHLLGVQKWESEGLQYPLTGMASPSAEQVKSFVKALTDAGLPAVQFRRNHQISTCLSPWVMLARSLTSSRRLANVCRDPRRLSARTMASAAGNSYHVLQYSYVPDILEKRGPFREAHLAGAHKMSEANKLVMAGALAEPVDGALFVFRNVSKEEIEAFVSADPYVQNGLVTKHAIRPFMVVAGDSQ</sequence>
<evidence type="ECO:0000256" key="7">
    <source>
        <dbReference type="ARBA" id="ARBA00023004"/>
    </source>
</evidence>
<dbReference type="NCBIfam" id="TIGR02493">
    <property type="entry name" value="PFLA"/>
    <property type="match status" value="1"/>
</dbReference>
<dbReference type="InterPro" id="IPR058240">
    <property type="entry name" value="rSAM_sf"/>
</dbReference>
<comment type="caution">
    <text evidence="10">The sequence shown here is derived from an EMBL/GenBank/DDBJ whole genome shotgun (WGS) entry which is preliminary data.</text>
</comment>
<dbReference type="Pfam" id="PF13353">
    <property type="entry name" value="Fer4_12"/>
    <property type="match status" value="1"/>
</dbReference>
<evidence type="ECO:0000313" key="11">
    <source>
        <dbReference type="Proteomes" id="UP000239899"/>
    </source>
</evidence>
<dbReference type="CDD" id="cd01335">
    <property type="entry name" value="Radical_SAM"/>
    <property type="match status" value="1"/>
</dbReference>
<dbReference type="OrthoDB" id="412320at2759"/>
<evidence type="ECO:0000256" key="4">
    <source>
        <dbReference type="ARBA" id="ARBA00022691"/>
    </source>
</evidence>
<proteinExistence type="inferred from homology"/>
<dbReference type="Pfam" id="PF03795">
    <property type="entry name" value="YCII"/>
    <property type="match status" value="1"/>
</dbReference>
<dbReference type="PROSITE" id="PS01087">
    <property type="entry name" value="RADICAL_ACTIVATING"/>
    <property type="match status" value="1"/>
</dbReference>
<keyword evidence="3" id="KW-0004">4Fe-4S</keyword>
<keyword evidence="7" id="KW-0408">Iron</keyword>
<accession>A0A2P6TSR4</accession>
<dbReference type="EMBL" id="LHPG02000007">
    <property type="protein sequence ID" value="PRW57093.1"/>
    <property type="molecule type" value="Genomic_DNA"/>
</dbReference>
<dbReference type="InterPro" id="IPR012838">
    <property type="entry name" value="PFL1_activating"/>
</dbReference>
<dbReference type="InterPro" id="IPR034457">
    <property type="entry name" value="Organic_radical-activating"/>
</dbReference>
<dbReference type="SUPFAM" id="SSF54909">
    <property type="entry name" value="Dimeric alpha+beta barrel"/>
    <property type="match status" value="1"/>
</dbReference>
<dbReference type="PANTHER" id="PTHR30352">
    <property type="entry name" value="PYRUVATE FORMATE-LYASE-ACTIVATING ENZYME"/>
    <property type="match status" value="1"/>
</dbReference>
<evidence type="ECO:0000259" key="9">
    <source>
        <dbReference type="PROSITE" id="PS51918"/>
    </source>
</evidence>
<dbReference type="PANTHER" id="PTHR30352:SF5">
    <property type="entry name" value="PYRUVATE FORMATE-LYASE 1-ACTIVATING ENZYME"/>
    <property type="match status" value="1"/>
</dbReference>
<evidence type="ECO:0000256" key="1">
    <source>
        <dbReference type="ARBA" id="ARBA00001966"/>
    </source>
</evidence>
<dbReference type="GO" id="GO:0051539">
    <property type="term" value="F:4 iron, 4 sulfur cluster binding"/>
    <property type="evidence" value="ECO:0007669"/>
    <property type="project" value="UniProtKB-KW"/>
</dbReference>
<dbReference type="PROSITE" id="PS51918">
    <property type="entry name" value="RADICAL_SAM"/>
    <property type="match status" value="1"/>
</dbReference>
<evidence type="ECO:0000256" key="6">
    <source>
        <dbReference type="ARBA" id="ARBA00023002"/>
    </source>
</evidence>